<evidence type="ECO:0000259" key="3">
    <source>
        <dbReference type="Pfam" id="PF00768"/>
    </source>
</evidence>
<evidence type="ECO:0000313" key="5">
    <source>
        <dbReference type="Proteomes" id="UP000326041"/>
    </source>
</evidence>
<keyword evidence="2" id="KW-1133">Transmembrane helix</keyword>
<feature type="region of interest" description="Disordered" evidence="1">
    <location>
        <begin position="154"/>
        <end position="211"/>
    </location>
</feature>
<dbReference type="PANTHER" id="PTHR21581">
    <property type="entry name" value="D-ALANYL-D-ALANINE CARBOXYPEPTIDASE"/>
    <property type="match status" value="1"/>
</dbReference>
<feature type="compositionally biased region" description="Polar residues" evidence="1">
    <location>
        <begin position="1"/>
        <end position="19"/>
    </location>
</feature>
<feature type="compositionally biased region" description="Gly residues" evidence="1">
    <location>
        <begin position="516"/>
        <end position="534"/>
    </location>
</feature>
<feature type="compositionally biased region" description="Gly residues" evidence="1">
    <location>
        <begin position="80"/>
        <end position="90"/>
    </location>
</feature>
<gene>
    <name evidence="4" type="ORF">CP972_22070</name>
</gene>
<keyword evidence="2" id="KW-0472">Membrane</keyword>
<sequence length="592" mass="60864">MPPTTVPNTKETTASSRWTQKYAVGSPSSKARPLPSLTRFLTKVIQMIQLHTPKASRNQETGRLSFTRSDLSSQRRAPGSGRGSGGGPPSGHGMVPVSPAGVRFRSRGGEGGGTSSDTACTFPTVPAPKNSIRRSLLVTSAIVLSTALTAPAAFAAPSPSAGSSSKPSAGSSADSSATASADPSKTPSKKPKDSKNSKGSKAAPPAKMSTVGGALLGRAGTQVNLASGVPVLPKGLSARSWIVADAESGEVLAAHNAHWQLAPASTLKMLFADTLLPKWPSSTEHEVEPSDLAGIGSGSSMVGIKEDETYTVHDLWLGVFLRSGNDAVRVLAAMNGGVENTVAEMNEHAEELQALDTVVVSPDGYDAEGQVSSAYDLTLIARSGLQKKDFREYASTVRADFPGETRKNKKGKKVRESFEIQNTNRLLSGDYDIPVYQGIAGVKNGNTTEAGATFTGVAEQDGRVLLVTVMNPEKKEGNQVYKETAKLFDWGFEAAGKVDPVGELVPPRSAAQAGARPGGAGASPGEAGGTGEGALGAADGRPVASAAAGGGAGGVGTALAVTGGVLVLLAGGAFLVNRRWPLPDLVRRRPRP</sequence>
<feature type="domain" description="Peptidase S11 D-alanyl-D-alanine carboxypeptidase A N-terminal" evidence="3">
    <location>
        <begin position="235"/>
        <end position="472"/>
    </location>
</feature>
<feature type="region of interest" description="Disordered" evidence="1">
    <location>
        <begin position="50"/>
        <end position="128"/>
    </location>
</feature>
<dbReference type="EMBL" id="CP023697">
    <property type="protein sequence ID" value="QEV07962.1"/>
    <property type="molecule type" value="Genomic_DNA"/>
</dbReference>
<dbReference type="Pfam" id="PF00768">
    <property type="entry name" value="Peptidase_S11"/>
    <property type="match status" value="1"/>
</dbReference>
<feature type="transmembrane region" description="Helical" evidence="2">
    <location>
        <begin position="555"/>
        <end position="577"/>
    </location>
</feature>
<feature type="compositionally biased region" description="Polar residues" evidence="1">
    <location>
        <begin position="55"/>
        <end position="71"/>
    </location>
</feature>
<dbReference type="InterPro" id="IPR012338">
    <property type="entry name" value="Beta-lactam/transpept-like"/>
</dbReference>
<protein>
    <submittedName>
        <fullName evidence="4">DUF5136 domain-containing protein</fullName>
    </submittedName>
</protein>
<evidence type="ECO:0000313" key="4">
    <source>
        <dbReference type="EMBL" id="QEV07962.1"/>
    </source>
</evidence>
<feature type="region of interest" description="Disordered" evidence="1">
    <location>
        <begin position="1"/>
        <end position="35"/>
    </location>
</feature>
<feature type="compositionally biased region" description="Low complexity" evidence="1">
    <location>
        <begin position="154"/>
        <end position="186"/>
    </location>
</feature>
<name>A0ABX6B263_9ACTN</name>
<accession>A0ABX6B263</accession>
<evidence type="ECO:0000256" key="1">
    <source>
        <dbReference type="SAM" id="MobiDB-lite"/>
    </source>
</evidence>
<dbReference type="Proteomes" id="UP000326041">
    <property type="component" value="Chromosome"/>
</dbReference>
<evidence type="ECO:0000256" key="2">
    <source>
        <dbReference type="SAM" id="Phobius"/>
    </source>
</evidence>
<feature type="region of interest" description="Disordered" evidence="1">
    <location>
        <begin position="503"/>
        <end position="536"/>
    </location>
</feature>
<dbReference type="InterPro" id="IPR001967">
    <property type="entry name" value="Peptidase_S11_N"/>
</dbReference>
<keyword evidence="2" id="KW-0812">Transmembrane</keyword>
<reference evidence="4 5" key="1">
    <citation type="submission" date="2017-09" db="EMBL/GenBank/DDBJ databases">
        <authorList>
            <person name="Lee N."/>
            <person name="Cho B.-K."/>
        </authorList>
    </citation>
    <scope>NUCLEOTIDE SEQUENCE [LARGE SCALE GENOMIC DNA]</scope>
    <source>
        <strain evidence="4 5">ATCC 13879</strain>
    </source>
</reference>
<dbReference type="PANTHER" id="PTHR21581:SF33">
    <property type="entry name" value="D-ALANYL-D-ALANINE CARBOXYPEPTIDASE DACB"/>
    <property type="match status" value="1"/>
</dbReference>
<proteinExistence type="predicted"/>
<keyword evidence="5" id="KW-1185">Reference proteome</keyword>
<organism evidence="4 5">
    <name type="scientific">Streptomyces prasinus</name>
    <dbReference type="NCBI Taxonomy" id="67345"/>
    <lineage>
        <taxon>Bacteria</taxon>
        <taxon>Bacillati</taxon>
        <taxon>Actinomycetota</taxon>
        <taxon>Actinomycetes</taxon>
        <taxon>Kitasatosporales</taxon>
        <taxon>Streptomycetaceae</taxon>
        <taxon>Streptomyces</taxon>
    </lineage>
</organism>
<dbReference type="SUPFAM" id="SSF56601">
    <property type="entry name" value="beta-lactamase/transpeptidase-like"/>
    <property type="match status" value="1"/>
</dbReference>
<dbReference type="Gene3D" id="3.40.710.10">
    <property type="entry name" value="DD-peptidase/beta-lactamase superfamily"/>
    <property type="match status" value="1"/>
</dbReference>